<evidence type="ECO:0000313" key="3">
    <source>
        <dbReference type="Proteomes" id="UP000325161"/>
    </source>
</evidence>
<feature type="domain" description="Metallo-beta-lactamase" evidence="1">
    <location>
        <begin position="11"/>
        <end position="193"/>
    </location>
</feature>
<dbReference type="OrthoDB" id="9803916at2"/>
<evidence type="ECO:0000313" key="2">
    <source>
        <dbReference type="EMBL" id="QEI09165.1"/>
    </source>
</evidence>
<dbReference type="SUPFAM" id="SSF56281">
    <property type="entry name" value="Metallo-hydrolase/oxidoreductase"/>
    <property type="match status" value="1"/>
</dbReference>
<dbReference type="RefSeq" id="WP_148819030.1">
    <property type="nucleotide sequence ID" value="NZ_CP043046.1"/>
</dbReference>
<dbReference type="InterPro" id="IPR001279">
    <property type="entry name" value="Metallo-B-lactamas"/>
</dbReference>
<keyword evidence="2" id="KW-0378">Hydrolase</keyword>
<evidence type="ECO:0000259" key="1">
    <source>
        <dbReference type="SMART" id="SM00849"/>
    </source>
</evidence>
<protein>
    <submittedName>
        <fullName evidence="2">MBL fold metallo-hydrolase</fullName>
    </submittedName>
</protein>
<dbReference type="Pfam" id="PF12706">
    <property type="entry name" value="Lactamase_B_2"/>
    <property type="match status" value="1"/>
</dbReference>
<dbReference type="InterPro" id="IPR036866">
    <property type="entry name" value="RibonucZ/Hydroxyglut_hydro"/>
</dbReference>
<dbReference type="PANTHER" id="PTHR47619">
    <property type="entry name" value="METALLO-HYDROLASE YYCJ-RELATED"/>
    <property type="match status" value="1"/>
</dbReference>
<dbReference type="Proteomes" id="UP000325161">
    <property type="component" value="Chromosome"/>
</dbReference>
<dbReference type="AlphaFoldDB" id="A0A5C0B4K7"/>
<gene>
    <name evidence="2" type="ORF">FXN63_06860</name>
</gene>
<dbReference type="KEGG" id="pacr:FXN63_06860"/>
<dbReference type="EMBL" id="CP043046">
    <property type="protein sequence ID" value="QEI09165.1"/>
    <property type="molecule type" value="Genomic_DNA"/>
</dbReference>
<proteinExistence type="predicted"/>
<name>A0A5C0B4K7_9BURK</name>
<organism evidence="2 3">
    <name type="scientific">Pigmentiphaga aceris</name>
    <dbReference type="NCBI Taxonomy" id="1940612"/>
    <lineage>
        <taxon>Bacteria</taxon>
        <taxon>Pseudomonadati</taxon>
        <taxon>Pseudomonadota</taxon>
        <taxon>Betaproteobacteria</taxon>
        <taxon>Burkholderiales</taxon>
        <taxon>Alcaligenaceae</taxon>
        <taxon>Pigmentiphaga</taxon>
    </lineage>
</organism>
<dbReference type="Gene3D" id="3.60.15.10">
    <property type="entry name" value="Ribonuclease Z/Hydroxyacylglutathione hydrolase-like"/>
    <property type="match status" value="1"/>
</dbReference>
<dbReference type="SMART" id="SM00849">
    <property type="entry name" value="Lactamase_B"/>
    <property type="match status" value="1"/>
</dbReference>
<dbReference type="InterPro" id="IPR052533">
    <property type="entry name" value="WalJ/YycJ-like"/>
</dbReference>
<reference evidence="2 3" key="1">
    <citation type="submission" date="2019-08" db="EMBL/GenBank/DDBJ databases">
        <title>Amphibian skin-associated Pigmentiphaga: genome sequence and occurrence across geography and hosts.</title>
        <authorList>
            <person name="Bletz M.C."/>
            <person name="Bunk B."/>
            <person name="Sproeer C."/>
            <person name="Biwer P."/>
            <person name="Reiter S."/>
            <person name="Rabemananjara F.C.E."/>
            <person name="Schulz S."/>
            <person name="Overmann J."/>
            <person name="Vences M."/>
        </authorList>
    </citation>
    <scope>NUCLEOTIDE SEQUENCE [LARGE SCALE GENOMIC DNA]</scope>
    <source>
        <strain evidence="2 3">Mada1488</strain>
    </source>
</reference>
<dbReference type="PANTHER" id="PTHR47619:SF1">
    <property type="entry name" value="EXODEOXYRIBONUCLEASE WALJ"/>
    <property type="match status" value="1"/>
</dbReference>
<sequence>MRYASLGSGSEGNALVVESQSDTTTTRVMIDCGFGLREIERRLQGRGIAPAELSAILVTHEHGDHIGGVFKLARRHNIPVYLTTGTHLAVADRIPEGTQINRCDSHDLLSIGDLQIQCFPVPHDAREPVQFALTDGASRLGVLTDIGQGTAHVQAILDGCDALVLECNHCSDMLARGAYPPSLKARIAGRLGHLSNTAAAAVLGSLNRSRLKSVHAAHLSSKNNLPALAQAALAEILNCRPEEVGVASQSEGFDWVTI</sequence>
<accession>A0A5C0B4K7</accession>
<keyword evidence="3" id="KW-1185">Reference proteome</keyword>
<dbReference type="GO" id="GO:0016787">
    <property type="term" value="F:hydrolase activity"/>
    <property type="evidence" value="ECO:0007669"/>
    <property type="project" value="UniProtKB-KW"/>
</dbReference>